<protein>
    <recommendedName>
        <fullName evidence="1">HTH cro/C1-type domain-containing protein</fullName>
    </recommendedName>
</protein>
<dbReference type="AlphaFoldDB" id="A0A3B1DF84"/>
<proteinExistence type="predicted"/>
<sequence>MKLHEDRDFTKAERHARFTTGEALRMLRELKGWTQKELSKRSGIQVSNISLLENDKIEIGKKRVLGLANALGVHPAIIMFPEYEEEDIRIAS</sequence>
<dbReference type="SUPFAM" id="SSF47413">
    <property type="entry name" value="lambda repressor-like DNA-binding domains"/>
    <property type="match status" value="1"/>
</dbReference>
<dbReference type="Pfam" id="PF01381">
    <property type="entry name" value="HTH_3"/>
    <property type="match status" value="1"/>
</dbReference>
<evidence type="ECO:0000259" key="1">
    <source>
        <dbReference type="PROSITE" id="PS50943"/>
    </source>
</evidence>
<gene>
    <name evidence="2" type="ORF">MNBD_NITROSPIRAE01-555</name>
</gene>
<evidence type="ECO:0000313" key="2">
    <source>
        <dbReference type="EMBL" id="VAX33580.1"/>
    </source>
</evidence>
<dbReference type="GO" id="GO:0003677">
    <property type="term" value="F:DNA binding"/>
    <property type="evidence" value="ECO:0007669"/>
    <property type="project" value="InterPro"/>
</dbReference>
<organism evidence="2">
    <name type="scientific">hydrothermal vent metagenome</name>
    <dbReference type="NCBI Taxonomy" id="652676"/>
    <lineage>
        <taxon>unclassified sequences</taxon>
        <taxon>metagenomes</taxon>
        <taxon>ecological metagenomes</taxon>
    </lineage>
</organism>
<dbReference type="PROSITE" id="PS50943">
    <property type="entry name" value="HTH_CROC1"/>
    <property type="match status" value="1"/>
</dbReference>
<dbReference type="SMART" id="SM00530">
    <property type="entry name" value="HTH_XRE"/>
    <property type="match status" value="1"/>
</dbReference>
<name>A0A3B1DF84_9ZZZZ</name>
<dbReference type="EMBL" id="UOGF01000114">
    <property type="protein sequence ID" value="VAX33580.1"/>
    <property type="molecule type" value="Genomic_DNA"/>
</dbReference>
<dbReference type="CDD" id="cd00093">
    <property type="entry name" value="HTH_XRE"/>
    <property type="match status" value="1"/>
</dbReference>
<accession>A0A3B1DF84</accession>
<feature type="domain" description="HTH cro/C1-type" evidence="1">
    <location>
        <begin position="24"/>
        <end position="78"/>
    </location>
</feature>
<dbReference type="InterPro" id="IPR010982">
    <property type="entry name" value="Lambda_DNA-bd_dom_sf"/>
</dbReference>
<reference evidence="2" key="1">
    <citation type="submission" date="2018-06" db="EMBL/GenBank/DDBJ databases">
        <authorList>
            <person name="Zhirakovskaya E."/>
        </authorList>
    </citation>
    <scope>NUCLEOTIDE SEQUENCE</scope>
</reference>
<dbReference type="InterPro" id="IPR001387">
    <property type="entry name" value="Cro/C1-type_HTH"/>
</dbReference>
<dbReference type="Gene3D" id="1.10.260.40">
    <property type="entry name" value="lambda repressor-like DNA-binding domains"/>
    <property type="match status" value="1"/>
</dbReference>